<comment type="caution">
    <text evidence="9">Lacks conserved residue(s) required for the propagation of feature annotation.</text>
</comment>
<proteinExistence type="inferred from homology"/>
<comment type="subcellular location">
    <subcellularLocation>
        <location evidence="9">Cell membrane</location>
        <topology evidence="9">Multi-pass membrane protein</topology>
    </subcellularLocation>
</comment>
<dbReference type="InterPro" id="IPR001872">
    <property type="entry name" value="Peptidase_A8"/>
</dbReference>
<keyword evidence="3 9" id="KW-0645">Protease</keyword>
<dbReference type="PANTHER" id="PTHR33695">
    <property type="entry name" value="LIPOPROTEIN SIGNAL PEPTIDASE"/>
    <property type="match status" value="1"/>
</dbReference>
<dbReference type="Pfam" id="PF01252">
    <property type="entry name" value="Peptidase_A8"/>
    <property type="match status" value="1"/>
</dbReference>
<evidence type="ECO:0000313" key="14">
    <source>
        <dbReference type="Proteomes" id="UP001589748"/>
    </source>
</evidence>
<evidence type="ECO:0000256" key="7">
    <source>
        <dbReference type="ARBA" id="ARBA00022989"/>
    </source>
</evidence>
<evidence type="ECO:0000256" key="6">
    <source>
        <dbReference type="ARBA" id="ARBA00022801"/>
    </source>
</evidence>
<keyword evidence="6 9" id="KW-0378">Hydrolase</keyword>
<dbReference type="HAMAP" id="MF_00161">
    <property type="entry name" value="LspA"/>
    <property type="match status" value="1"/>
</dbReference>
<evidence type="ECO:0000256" key="8">
    <source>
        <dbReference type="ARBA" id="ARBA00023136"/>
    </source>
</evidence>
<dbReference type="Proteomes" id="UP001589748">
    <property type="component" value="Unassembled WGS sequence"/>
</dbReference>
<feature type="transmembrane region" description="Helical" evidence="9">
    <location>
        <begin position="72"/>
        <end position="96"/>
    </location>
</feature>
<dbReference type="EMBL" id="JBHMDM010000013">
    <property type="protein sequence ID" value="MFB9378901.1"/>
    <property type="molecule type" value="Genomic_DNA"/>
</dbReference>
<evidence type="ECO:0000256" key="5">
    <source>
        <dbReference type="ARBA" id="ARBA00022750"/>
    </source>
</evidence>
<comment type="pathway">
    <text evidence="9">Protein modification; lipoprotein biosynthesis (signal peptide cleavage).</text>
</comment>
<evidence type="ECO:0000256" key="1">
    <source>
        <dbReference type="ARBA" id="ARBA00006139"/>
    </source>
</evidence>
<evidence type="ECO:0000256" key="9">
    <source>
        <dbReference type="HAMAP-Rule" id="MF_00161"/>
    </source>
</evidence>
<dbReference type="NCBIfam" id="TIGR00077">
    <property type="entry name" value="lspA"/>
    <property type="match status" value="1"/>
</dbReference>
<feature type="active site" evidence="9">
    <location>
        <position position="153"/>
    </location>
</feature>
<feature type="transmembrane region" description="Helical" evidence="9">
    <location>
        <begin position="108"/>
        <end position="127"/>
    </location>
</feature>
<sequence>MTETSPPQPPAREPDPETPPARRTWLFFAVAAVLYAADQLTKVAAVASLEPGVPYPVLGEIVQLRLIRNPGAAFSFATGMTWIFTIIATVVVVVVIRVSRRLRSRAWAVALGLLLAGALGNLTDRFLRQPGFARGHVVDFVQLPHWPIFNVADSCICAAAVLVAVLAFRNVGLDGRPVPSTPRRARPARGGGRRG</sequence>
<dbReference type="GO" id="GO:0004190">
    <property type="term" value="F:aspartic-type endopeptidase activity"/>
    <property type="evidence" value="ECO:0007669"/>
    <property type="project" value="UniProtKB-EC"/>
</dbReference>
<keyword evidence="14" id="KW-1185">Reference proteome</keyword>
<keyword evidence="7 9" id="KW-1133">Transmembrane helix</keyword>
<feature type="active site" evidence="9">
    <location>
        <position position="139"/>
    </location>
</feature>
<evidence type="ECO:0000256" key="10">
    <source>
        <dbReference type="RuleBase" id="RU000594"/>
    </source>
</evidence>
<evidence type="ECO:0000256" key="2">
    <source>
        <dbReference type="ARBA" id="ARBA00022475"/>
    </source>
</evidence>
<organism evidence="13 14">
    <name type="scientific">Kineococcus gynurae</name>
    <dbReference type="NCBI Taxonomy" id="452979"/>
    <lineage>
        <taxon>Bacteria</taxon>
        <taxon>Bacillati</taxon>
        <taxon>Actinomycetota</taxon>
        <taxon>Actinomycetes</taxon>
        <taxon>Kineosporiales</taxon>
        <taxon>Kineosporiaceae</taxon>
        <taxon>Kineococcus</taxon>
    </lineage>
</organism>
<evidence type="ECO:0000256" key="12">
    <source>
        <dbReference type="SAM" id="MobiDB-lite"/>
    </source>
</evidence>
<evidence type="ECO:0000256" key="3">
    <source>
        <dbReference type="ARBA" id="ARBA00022670"/>
    </source>
</evidence>
<reference evidence="13 14" key="1">
    <citation type="submission" date="2024-09" db="EMBL/GenBank/DDBJ databases">
        <authorList>
            <person name="Sun Q."/>
            <person name="Mori K."/>
        </authorList>
    </citation>
    <scope>NUCLEOTIDE SEQUENCE [LARGE SCALE GENOMIC DNA]</scope>
    <source>
        <strain evidence="13 14">TISTR 1856</strain>
    </source>
</reference>
<feature type="transmembrane region" description="Helical" evidence="9">
    <location>
        <begin position="147"/>
        <end position="168"/>
    </location>
</feature>
<name>A0ABV5LXU2_9ACTN</name>
<feature type="compositionally biased region" description="Pro residues" evidence="12">
    <location>
        <begin position="1"/>
        <end position="11"/>
    </location>
</feature>
<dbReference type="RefSeq" id="WP_380136544.1">
    <property type="nucleotide sequence ID" value="NZ_JBHLUI010000007.1"/>
</dbReference>
<gene>
    <name evidence="9 13" type="primary">lspA</name>
    <name evidence="13" type="ORF">ACFFVI_18230</name>
</gene>
<comment type="catalytic activity">
    <reaction evidence="9 10">
        <text>Release of signal peptides from bacterial membrane prolipoproteins. Hydrolyzes -Xaa-Yaa-Zaa-|-(S,diacylglyceryl)Cys-, in which Xaa is hydrophobic (preferably Leu), and Yaa (Ala or Ser) and Zaa (Gly or Ala) have small, neutral side chains.</text>
        <dbReference type="EC" id="3.4.23.36"/>
    </reaction>
</comment>
<evidence type="ECO:0000313" key="13">
    <source>
        <dbReference type="EMBL" id="MFB9378901.1"/>
    </source>
</evidence>
<keyword evidence="4 9" id="KW-0812">Transmembrane</keyword>
<comment type="caution">
    <text evidence="13">The sequence shown here is derived from an EMBL/GenBank/DDBJ whole genome shotgun (WGS) entry which is preliminary data.</text>
</comment>
<evidence type="ECO:0000256" key="11">
    <source>
        <dbReference type="RuleBase" id="RU004181"/>
    </source>
</evidence>
<dbReference type="PRINTS" id="PR00781">
    <property type="entry name" value="LIPOSIGPTASE"/>
</dbReference>
<keyword evidence="8 9" id="KW-0472">Membrane</keyword>
<comment type="similarity">
    <text evidence="1 9 11">Belongs to the peptidase A8 family.</text>
</comment>
<accession>A0ABV5LXU2</accession>
<comment type="function">
    <text evidence="9 10">This protein specifically catalyzes the removal of signal peptides from prolipoproteins.</text>
</comment>
<feature type="region of interest" description="Disordered" evidence="12">
    <location>
        <begin position="1"/>
        <end position="20"/>
    </location>
</feature>
<dbReference type="PANTHER" id="PTHR33695:SF1">
    <property type="entry name" value="LIPOPROTEIN SIGNAL PEPTIDASE"/>
    <property type="match status" value="1"/>
</dbReference>
<dbReference type="EC" id="3.4.23.36" evidence="9"/>
<evidence type="ECO:0000256" key="4">
    <source>
        <dbReference type="ARBA" id="ARBA00022692"/>
    </source>
</evidence>
<keyword evidence="2 9" id="KW-1003">Cell membrane</keyword>
<keyword evidence="5 9" id="KW-0064">Aspartyl protease</keyword>
<protein>
    <recommendedName>
        <fullName evidence="9">Lipoprotein signal peptidase</fullName>
        <ecNumber evidence="9">3.4.23.36</ecNumber>
    </recommendedName>
    <alternativeName>
        <fullName evidence="9">Prolipoprotein signal peptidase</fullName>
    </alternativeName>
    <alternativeName>
        <fullName evidence="9">Signal peptidase II</fullName>
        <shortName evidence="9">SPase II</shortName>
    </alternativeName>
</protein>
<dbReference type="PROSITE" id="PS00855">
    <property type="entry name" value="SPASE_II"/>
    <property type="match status" value="1"/>
</dbReference>